<feature type="transmembrane region" description="Helical" evidence="2">
    <location>
        <begin position="303"/>
        <end position="324"/>
    </location>
</feature>
<keyword evidence="4" id="KW-1185">Reference proteome</keyword>
<dbReference type="RefSeq" id="WP_133287177.1">
    <property type="nucleotide sequence ID" value="NZ_SMSJ01000003.1"/>
</dbReference>
<sequence>MKVTTGTRIVLRADVAAPWWTPPVILALAISAALVFAPYPPLQDFAEWAYQGALLARMILGLGTPEVSLVTHPVPNSLAQALLGLLSLVLPATLAARVFLLGLLGAGLSVALALARQRQPAAGGAFAVVLLVSVFGNTPFWNGYVNYQLALLLLAAWFVLPPARRAEAWPIVGFGLLIFFSHAAVFAAFCVLVGVRGLLRRRIRAAVLGLTPALLLTAWYVLASPPEPAEADAALGGPGAFLAYKAYTVAKLGPYHNFVFATGGDEILRPALYWAGTLVNLVYAAGLLGMLGFGLWRGRRDRVLSASVLIASLVLLLGFVALPRVAQHVINPGERLLIPGVLMLLLAVPLSARVLRPLAVLGGLALAANLLVLATPSELWAKPVHFRDMAAMGGARAMFRHRPTSFACKWEELRHSEKTGEAPRLPISFRTSLLQTTAPPFDCPVPGGDQDRPREGADARAPGSAVKSGG</sequence>
<dbReference type="AlphaFoldDB" id="A0A4R5QMB0"/>
<proteinExistence type="predicted"/>
<feature type="transmembrane region" description="Helical" evidence="2">
    <location>
        <begin position="20"/>
        <end position="42"/>
    </location>
</feature>
<feature type="transmembrane region" description="Helical" evidence="2">
    <location>
        <begin position="94"/>
        <end position="114"/>
    </location>
</feature>
<feature type="transmembrane region" description="Helical" evidence="2">
    <location>
        <begin position="121"/>
        <end position="141"/>
    </location>
</feature>
<feature type="compositionally biased region" description="Basic and acidic residues" evidence="1">
    <location>
        <begin position="449"/>
        <end position="458"/>
    </location>
</feature>
<dbReference type="Proteomes" id="UP000295096">
    <property type="component" value="Unassembled WGS sequence"/>
</dbReference>
<feature type="region of interest" description="Disordered" evidence="1">
    <location>
        <begin position="436"/>
        <end position="470"/>
    </location>
</feature>
<dbReference type="EMBL" id="SMSJ01000003">
    <property type="protein sequence ID" value="TDH63897.1"/>
    <property type="molecule type" value="Genomic_DNA"/>
</dbReference>
<keyword evidence="2" id="KW-0472">Membrane</keyword>
<feature type="transmembrane region" description="Helical" evidence="2">
    <location>
        <begin position="271"/>
        <end position="296"/>
    </location>
</feature>
<name>A0A4R5QMB0_9PROT</name>
<evidence type="ECO:0000256" key="1">
    <source>
        <dbReference type="SAM" id="MobiDB-lite"/>
    </source>
</evidence>
<evidence type="ECO:0000256" key="2">
    <source>
        <dbReference type="SAM" id="Phobius"/>
    </source>
</evidence>
<evidence type="ECO:0000313" key="3">
    <source>
        <dbReference type="EMBL" id="TDH63897.1"/>
    </source>
</evidence>
<feature type="transmembrane region" description="Helical" evidence="2">
    <location>
        <begin position="336"/>
        <end position="355"/>
    </location>
</feature>
<keyword evidence="2" id="KW-0812">Transmembrane</keyword>
<feature type="transmembrane region" description="Helical" evidence="2">
    <location>
        <begin position="205"/>
        <end position="222"/>
    </location>
</feature>
<organism evidence="3 4">
    <name type="scientific">Dankookia rubra</name>
    <dbReference type="NCBI Taxonomy" id="1442381"/>
    <lineage>
        <taxon>Bacteria</taxon>
        <taxon>Pseudomonadati</taxon>
        <taxon>Pseudomonadota</taxon>
        <taxon>Alphaproteobacteria</taxon>
        <taxon>Acetobacterales</taxon>
        <taxon>Roseomonadaceae</taxon>
        <taxon>Dankookia</taxon>
    </lineage>
</organism>
<feature type="transmembrane region" description="Helical" evidence="2">
    <location>
        <begin position="168"/>
        <end position="193"/>
    </location>
</feature>
<evidence type="ECO:0008006" key="5">
    <source>
        <dbReference type="Google" id="ProtNLM"/>
    </source>
</evidence>
<dbReference type="OrthoDB" id="7270630at2"/>
<reference evidence="3 4" key="1">
    <citation type="journal article" date="2016" name="J. Microbiol.">
        <title>Dankookia rubra gen. nov., sp. nov., an alphaproteobacterium isolated from sediment of a shallow stream.</title>
        <authorList>
            <person name="Kim W.H."/>
            <person name="Kim D.H."/>
            <person name="Kang K."/>
            <person name="Ahn T.Y."/>
        </authorList>
    </citation>
    <scope>NUCLEOTIDE SEQUENCE [LARGE SCALE GENOMIC DNA]</scope>
    <source>
        <strain evidence="3 4">JCM30602</strain>
    </source>
</reference>
<comment type="caution">
    <text evidence="3">The sequence shown here is derived from an EMBL/GenBank/DDBJ whole genome shotgun (WGS) entry which is preliminary data.</text>
</comment>
<protein>
    <recommendedName>
        <fullName evidence="5">Glycosyltransferase RgtA/B/C/D-like domain-containing protein</fullName>
    </recommendedName>
</protein>
<gene>
    <name evidence="3" type="ORF">E2C06_03415</name>
</gene>
<accession>A0A4R5QMB0</accession>
<evidence type="ECO:0000313" key="4">
    <source>
        <dbReference type="Proteomes" id="UP000295096"/>
    </source>
</evidence>
<keyword evidence="2" id="KW-1133">Transmembrane helix</keyword>